<dbReference type="Gene3D" id="3.10.350.10">
    <property type="entry name" value="LysM domain"/>
    <property type="match status" value="1"/>
</dbReference>
<dbReference type="Gene3D" id="2.70.70.10">
    <property type="entry name" value="Glucose Permease (Domain IIA)"/>
    <property type="match status" value="1"/>
</dbReference>
<dbReference type="PANTHER" id="PTHR21666:SF263">
    <property type="entry name" value="MUREIN HYDROLASE ACTIVATOR NLPD"/>
    <property type="match status" value="1"/>
</dbReference>
<accession>A0ABV2BQC6</accession>
<dbReference type="PROSITE" id="PS51782">
    <property type="entry name" value="LYSM"/>
    <property type="match status" value="1"/>
</dbReference>
<comment type="caution">
    <text evidence="1">The sequence shown here is derived from an EMBL/GenBank/DDBJ whole genome shotgun (WGS) entry which is preliminary data.</text>
</comment>
<reference evidence="1 2" key="1">
    <citation type="submission" date="2024-06" db="EMBL/GenBank/DDBJ databases">
        <authorList>
            <person name="Li F."/>
        </authorList>
    </citation>
    <scope>NUCLEOTIDE SEQUENCE [LARGE SCALE GENOMIC DNA]</scope>
    <source>
        <strain evidence="1 2">GXAS 311</strain>
    </source>
</reference>
<proteinExistence type="predicted"/>
<dbReference type="PANTHER" id="PTHR21666">
    <property type="entry name" value="PEPTIDASE-RELATED"/>
    <property type="match status" value="1"/>
</dbReference>
<dbReference type="EMBL" id="JBEVCJ010000001">
    <property type="protein sequence ID" value="MET1253792.1"/>
    <property type="molecule type" value="Genomic_DNA"/>
</dbReference>
<dbReference type="SUPFAM" id="SSF51261">
    <property type="entry name" value="Duplicated hybrid motif"/>
    <property type="match status" value="1"/>
</dbReference>
<evidence type="ECO:0000313" key="1">
    <source>
        <dbReference type="EMBL" id="MET1253792.1"/>
    </source>
</evidence>
<evidence type="ECO:0000313" key="2">
    <source>
        <dbReference type="Proteomes" id="UP001548189"/>
    </source>
</evidence>
<dbReference type="InterPro" id="IPR011055">
    <property type="entry name" value="Dup_hybrid_motif"/>
</dbReference>
<keyword evidence="2" id="KW-1185">Reference proteome</keyword>
<gene>
    <name evidence="1" type="ORF">ABVT43_01515</name>
</gene>
<sequence length="314" mass="35395">MTFLFTALIACSNHAPAPVYDLYSHSSPTQKAGRVKSVEKDYQNVDVREVNSDKQFHLVKPGDTLFSIAWYYARDHEELASINHIKNNIIYPGQRIYLQSIKQQPLFDPESLILALNKEVLKKPVELSPKNTAPVRIAKVAKPLPATRLEKSSDKTSITRQNLKKSAKVNIVDKKNRRPNTYQSIENDNSINWIWPTEGKILNRFSAKGNTSRGLDIAASKGQPVRATAPGRVVYEGNGLRGYGNLVIIKHNNNYLSAYAHNHKVHVSENEFVNAGQRIAEVGSSGTHIDKLHFEIRYKGKPVDPLNYLPKKNY</sequence>
<dbReference type="Pfam" id="PF01476">
    <property type="entry name" value="LysM"/>
    <property type="match status" value="1"/>
</dbReference>
<dbReference type="Proteomes" id="UP001548189">
    <property type="component" value="Unassembled WGS sequence"/>
</dbReference>
<dbReference type="InterPro" id="IPR050570">
    <property type="entry name" value="Cell_wall_metabolism_enzyme"/>
</dbReference>
<dbReference type="InterPro" id="IPR016047">
    <property type="entry name" value="M23ase_b-sheet_dom"/>
</dbReference>
<protein>
    <submittedName>
        <fullName evidence="1">Peptidoglycan DD-metalloendopeptidase family protein</fullName>
    </submittedName>
</protein>
<dbReference type="InterPro" id="IPR036779">
    <property type="entry name" value="LysM_dom_sf"/>
</dbReference>
<organism evidence="1 2">
    <name type="scientific">Aliikangiella maris</name>
    <dbReference type="NCBI Taxonomy" id="3162458"/>
    <lineage>
        <taxon>Bacteria</taxon>
        <taxon>Pseudomonadati</taxon>
        <taxon>Pseudomonadota</taxon>
        <taxon>Gammaproteobacteria</taxon>
        <taxon>Oceanospirillales</taxon>
        <taxon>Pleioneaceae</taxon>
        <taxon>Aliikangiella</taxon>
    </lineage>
</organism>
<dbReference type="InterPro" id="IPR018392">
    <property type="entry name" value="LysM"/>
</dbReference>
<dbReference type="Pfam" id="PF01551">
    <property type="entry name" value="Peptidase_M23"/>
    <property type="match status" value="1"/>
</dbReference>
<dbReference type="CDD" id="cd00118">
    <property type="entry name" value="LysM"/>
    <property type="match status" value="1"/>
</dbReference>
<dbReference type="CDD" id="cd12797">
    <property type="entry name" value="M23_peptidase"/>
    <property type="match status" value="1"/>
</dbReference>
<dbReference type="SMART" id="SM00257">
    <property type="entry name" value="LysM"/>
    <property type="match status" value="1"/>
</dbReference>
<name>A0ABV2BQC6_9GAMM</name>